<keyword evidence="2" id="KW-0813">Transport</keyword>
<organism evidence="12 13">
    <name type="scientific">Herbiconiux ginsengi</name>
    <dbReference type="NCBI Taxonomy" id="381665"/>
    <lineage>
        <taxon>Bacteria</taxon>
        <taxon>Bacillati</taxon>
        <taxon>Actinomycetota</taxon>
        <taxon>Actinomycetes</taxon>
        <taxon>Micrococcales</taxon>
        <taxon>Microbacteriaceae</taxon>
        <taxon>Herbiconiux</taxon>
    </lineage>
</organism>
<dbReference type="Gene3D" id="3.40.50.300">
    <property type="entry name" value="P-loop containing nucleotide triphosphate hydrolases"/>
    <property type="match status" value="2"/>
</dbReference>
<evidence type="ECO:0000256" key="2">
    <source>
        <dbReference type="ARBA" id="ARBA00022448"/>
    </source>
</evidence>
<proteinExistence type="predicted"/>
<dbReference type="Pfam" id="PF00005">
    <property type="entry name" value="ABC_tran"/>
    <property type="match status" value="2"/>
</dbReference>
<comment type="subcellular location">
    <subcellularLocation>
        <location evidence="1">Cell membrane</location>
        <topology evidence="1">Peripheral membrane protein</topology>
    </subcellularLocation>
</comment>
<keyword evidence="7 12" id="KW-0067">ATP-binding</keyword>
<dbReference type="GO" id="GO:0005524">
    <property type="term" value="F:ATP binding"/>
    <property type="evidence" value="ECO:0007669"/>
    <property type="project" value="UniProtKB-KW"/>
</dbReference>
<sequence>MTTTDDAWLQIHGLSKQFGGAHALRDVDVDIHSGEVHGLVGANGAGKSTLIRCLAGVTAPDSGTITLAGEEISISSPRDAEKAGLAFIHQELNLVPHFTAIENILLGAPKEKRLGMIDWKRSRRLAREAADRIGVGFSLDRRVDELSVAEQWLVMISKALVRNSSMIAMDEPTASLSDQESNHLFRVTRDLAASGVAILYVSHRLDEVLELSDRITVFRDGRVTDRAVRGQLDKAGLIRAIVGQDVEKPSRERHSGVDRSATALFSARNVAGAPRVRDVSFELYRGEVLGIGGLVGAGRSELAKLAFGAGKLDGGEFQLAGKTLKPGSIPRAVASGVGLVPEERRSEGLMLDKSVAYNMNIAVLKQLRSVPSLPFVSGGKSRARAQRLIEQLSIKTPSPAQTIGSLSGGNQQKALIARWLTPDVKVLFFDEPSRGVDIGARHEIHEAIRSLAADGIGTIVISSDVEELAVLCDRIVVMCEGVVSGELVGDEISEKRIIELSYAHLQPAGSPEHPSTPDPLEGDVA</sequence>
<dbReference type="PANTHER" id="PTHR43790:SF3">
    <property type="entry name" value="D-ALLOSE IMPORT ATP-BINDING PROTEIN ALSA-RELATED"/>
    <property type="match status" value="1"/>
</dbReference>
<evidence type="ECO:0000256" key="8">
    <source>
        <dbReference type="ARBA" id="ARBA00022967"/>
    </source>
</evidence>
<protein>
    <submittedName>
        <fullName evidence="12">Monosaccharide ABC transporter ATP-binding protein, CUT2 family</fullName>
    </submittedName>
</protein>
<dbReference type="GO" id="GO:0005886">
    <property type="term" value="C:plasma membrane"/>
    <property type="evidence" value="ECO:0007669"/>
    <property type="project" value="UniProtKB-SubCell"/>
</dbReference>
<gene>
    <name evidence="12" type="ORF">SAMN05216554_4400</name>
</gene>
<evidence type="ECO:0000256" key="10">
    <source>
        <dbReference type="SAM" id="MobiDB-lite"/>
    </source>
</evidence>
<evidence type="ECO:0000313" key="12">
    <source>
        <dbReference type="EMBL" id="SDZ52471.1"/>
    </source>
</evidence>
<dbReference type="PROSITE" id="PS00211">
    <property type="entry name" value="ABC_TRANSPORTER_1"/>
    <property type="match status" value="1"/>
</dbReference>
<evidence type="ECO:0000256" key="7">
    <source>
        <dbReference type="ARBA" id="ARBA00022840"/>
    </source>
</evidence>
<evidence type="ECO:0000256" key="1">
    <source>
        <dbReference type="ARBA" id="ARBA00004202"/>
    </source>
</evidence>
<evidence type="ECO:0000259" key="11">
    <source>
        <dbReference type="PROSITE" id="PS50893"/>
    </source>
</evidence>
<keyword evidence="3" id="KW-1003">Cell membrane</keyword>
<dbReference type="AlphaFoldDB" id="A0A1H3TRM6"/>
<dbReference type="SUPFAM" id="SSF52540">
    <property type="entry name" value="P-loop containing nucleoside triphosphate hydrolases"/>
    <property type="match status" value="2"/>
</dbReference>
<evidence type="ECO:0000256" key="4">
    <source>
        <dbReference type="ARBA" id="ARBA00022597"/>
    </source>
</evidence>
<dbReference type="InterPro" id="IPR003439">
    <property type="entry name" value="ABC_transporter-like_ATP-bd"/>
</dbReference>
<dbReference type="InterPro" id="IPR050107">
    <property type="entry name" value="ABC_carbohydrate_import_ATPase"/>
</dbReference>
<name>A0A1H3TRM6_9MICO</name>
<dbReference type="PROSITE" id="PS50893">
    <property type="entry name" value="ABC_TRANSPORTER_2"/>
    <property type="match status" value="2"/>
</dbReference>
<dbReference type="CDD" id="cd03215">
    <property type="entry name" value="ABC_Carb_Monos_II"/>
    <property type="match status" value="1"/>
</dbReference>
<feature type="domain" description="ABC transporter" evidence="11">
    <location>
        <begin position="9"/>
        <end position="245"/>
    </location>
</feature>
<dbReference type="PANTHER" id="PTHR43790">
    <property type="entry name" value="CARBOHYDRATE TRANSPORT ATP-BINDING PROTEIN MG119-RELATED"/>
    <property type="match status" value="1"/>
</dbReference>
<feature type="region of interest" description="Disordered" evidence="10">
    <location>
        <begin position="506"/>
        <end position="525"/>
    </location>
</feature>
<dbReference type="InterPro" id="IPR027417">
    <property type="entry name" value="P-loop_NTPase"/>
</dbReference>
<dbReference type="InterPro" id="IPR003593">
    <property type="entry name" value="AAA+_ATPase"/>
</dbReference>
<evidence type="ECO:0000256" key="9">
    <source>
        <dbReference type="ARBA" id="ARBA00023136"/>
    </source>
</evidence>
<evidence type="ECO:0000256" key="5">
    <source>
        <dbReference type="ARBA" id="ARBA00022737"/>
    </source>
</evidence>
<dbReference type="SMART" id="SM00382">
    <property type="entry name" value="AAA"/>
    <property type="match status" value="2"/>
</dbReference>
<dbReference type="OrthoDB" id="39350at2"/>
<dbReference type="STRING" id="381665.SAMN05216554_4400"/>
<reference evidence="12 13" key="1">
    <citation type="submission" date="2016-10" db="EMBL/GenBank/DDBJ databases">
        <authorList>
            <person name="de Groot N.N."/>
        </authorList>
    </citation>
    <scope>NUCLEOTIDE SEQUENCE [LARGE SCALE GENOMIC DNA]</scope>
    <source>
        <strain evidence="12 13">CGMCC 4.3491</strain>
    </source>
</reference>
<evidence type="ECO:0000256" key="6">
    <source>
        <dbReference type="ARBA" id="ARBA00022741"/>
    </source>
</evidence>
<dbReference type="RefSeq" id="WP_092557876.1">
    <property type="nucleotide sequence ID" value="NZ_FNPZ01000007.1"/>
</dbReference>
<keyword evidence="6" id="KW-0547">Nucleotide-binding</keyword>
<keyword evidence="4" id="KW-0762">Sugar transport</keyword>
<dbReference type="Proteomes" id="UP000198891">
    <property type="component" value="Unassembled WGS sequence"/>
</dbReference>
<dbReference type="GO" id="GO:0016887">
    <property type="term" value="F:ATP hydrolysis activity"/>
    <property type="evidence" value="ECO:0007669"/>
    <property type="project" value="InterPro"/>
</dbReference>
<feature type="domain" description="ABC transporter" evidence="11">
    <location>
        <begin position="258"/>
        <end position="505"/>
    </location>
</feature>
<dbReference type="CDD" id="cd03216">
    <property type="entry name" value="ABC_Carb_Monos_I"/>
    <property type="match status" value="1"/>
</dbReference>
<keyword evidence="5" id="KW-0677">Repeat</keyword>
<keyword evidence="9" id="KW-0472">Membrane</keyword>
<evidence type="ECO:0000256" key="3">
    <source>
        <dbReference type="ARBA" id="ARBA00022475"/>
    </source>
</evidence>
<accession>A0A1H3TRM6</accession>
<keyword evidence="8" id="KW-1278">Translocase</keyword>
<dbReference type="EMBL" id="FNPZ01000007">
    <property type="protein sequence ID" value="SDZ52471.1"/>
    <property type="molecule type" value="Genomic_DNA"/>
</dbReference>
<evidence type="ECO:0000313" key="13">
    <source>
        <dbReference type="Proteomes" id="UP000198891"/>
    </source>
</evidence>
<dbReference type="InterPro" id="IPR017871">
    <property type="entry name" value="ABC_transporter-like_CS"/>
</dbReference>
<dbReference type="FunFam" id="3.40.50.300:FF:000127">
    <property type="entry name" value="Ribose import ATP-binding protein RbsA"/>
    <property type="match status" value="1"/>
</dbReference>
<keyword evidence="13" id="KW-1185">Reference proteome</keyword>